<sequence length="432" mass="46857">MKTITWLLPLVSITMFVSAQKKSDRKTLSNLQLHINYLSSDKLEGRKSGAPGEQLAAAYISSQLQQLNVAPRGDSGFMQTFTIKEGREAAPNCSMKINHELLTAGKQFIPLPFSPDKSAKGEVLPDANEPDNIWLININELEADNKKTSLEQYYQQTQIAAKSGATGVIFYNGKETAADAEQWSATRLPAAAIPAVWVNTDISRKLSSEDATTFLIEMQLAFKKVKHTGTNVIGFIDNKAAKTVIIGAHYDHAGTGFRGADDNASGIAALLEITRLLKSSSVKNHNFLIVAFSGKEQGLSGSRYFTAHSPVDLAQVNYMINLDMIGRLDPAKGLQIGGVDTSPGWPGIIGSIAARETKLVYEPGNTGTSDHASFYKKNIPVLYLCTGSHHDTPASDDSADKINYDGALTVVKLVYDIIGKTDNMEKLAFNSK</sequence>
<dbReference type="PANTHER" id="PTHR12147:SF26">
    <property type="entry name" value="PEPTIDASE M28 DOMAIN-CONTAINING PROTEIN"/>
    <property type="match status" value="1"/>
</dbReference>
<dbReference type="Gene3D" id="3.40.630.10">
    <property type="entry name" value="Zn peptidases"/>
    <property type="match status" value="2"/>
</dbReference>
<proteinExistence type="predicted"/>
<evidence type="ECO:0000259" key="1">
    <source>
        <dbReference type="Pfam" id="PF04389"/>
    </source>
</evidence>
<dbReference type="OrthoDB" id="1521787at2"/>
<dbReference type="SUPFAM" id="SSF53187">
    <property type="entry name" value="Zn-dependent exopeptidases"/>
    <property type="match status" value="1"/>
</dbReference>
<organism evidence="2 3">
    <name type="scientific">Chitinophaga solisilvae</name>
    <dbReference type="NCBI Taxonomy" id="1233460"/>
    <lineage>
        <taxon>Bacteria</taxon>
        <taxon>Pseudomonadati</taxon>
        <taxon>Bacteroidota</taxon>
        <taxon>Chitinophagia</taxon>
        <taxon>Chitinophagales</taxon>
        <taxon>Chitinophagaceae</taxon>
        <taxon>Chitinophaga</taxon>
    </lineage>
</organism>
<dbReference type="EMBL" id="RIAR02000001">
    <property type="protein sequence ID" value="NSL89280.1"/>
    <property type="molecule type" value="Genomic_DNA"/>
</dbReference>
<name>A0A9Q5DDM9_9BACT</name>
<dbReference type="InterPro" id="IPR045175">
    <property type="entry name" value="M28_fam"/>
</dbReference>
<comment type="caution">
    <text evidence="2">The sequence shown here is derived from an EMBL/GenBank/DDBJ whole genome shotgun (WGS) entry which is preliminary data.</text>
</comment>
<reference evidence="2" key="1">
    <citation type="submission" date="2020-05" db="EMBL/GenBank/DDBJ databases">
        <title>Chitinophaga laudate sp. nov., isolated from a tropical peat swamp.</title>
        <authorList>
            <person name="Goh C.B.S."/>
            <person name="Lee M.S."/>
            <person name="Parimannan S."/>
            <person name="Pasbakhsh P."/>
            <person name="Yule C.M."/>
            <person name="Rajandas H."/>
            <person name="Loke S."/>
            <person name="Croft L."/>
            <person name="Tan J.B.L."/>
        </authorList>
    </citation>
    <scope>NUCLEOTIDE SEQUENCE</scope>
    <source>
        <strain evidence="2">Mgbs1</strain>
    </source>
</reference>
<accession>A0A9Q5DDM9</accession>
<dbReference type="GO" id="GO:0008235">
    <property type="term" value="F:metalloexopeptidase activity"/>
    <property type="evidence" value="ECO:0007669"/>
    <property type="project" value="InterPro"/>
</dbReference>
<keyword evidence="3" id="KW-1185">Reference proteome</keyword>
<dbReference type="Pfam" id="PF04389">
    <property type="entry name" value="Peptidase_M28"/>
    <property type="match status" value="1"/>
</dbReference>
<dbReference type="AlphaFoldDB" id="A0A9Q5DDM9"/>
<evidence type="ECO:0000313" key="2">
    <source>
        <dbReference type="EMBL" id="NSL89280.1"/>
    </source>
</evidence>
<feature type="domain" description="Peptidase M28" evidence="1">
    <location>
        <begin position="231"/>
        <end position="415"/>
    </location>
</feature>
<protein>
    <submittedName>
        <fullName evidence="2">M28 family peptidase</fullName>
    </submittedName>
</protein>
<dbReference type="InterPro" id="IPR007484">
    <property type="entry name" value="Peptidase_M28"/>
</dbReference>
<gene>
    <name evidence="2" type="ORF">ECE50_020735</name>
</gene>
<evidence type="ECO:0000313" key="3">
    <source>
        <dbReference type="Proteomes" id="UP000281028"/>
    </source>
</evidence>
<dbReference type="Proteomes" id="UP000281028">
    <property type="component" value="Unassembled WGS sequence"/>
</dbReference>
<dbReference type="GO" id="GO:0006508">
    <property type="term" value="P:proteolysis"/>
    <property type="evidence" value="ECO:0007669"/>
    <property type="project" value="InterPro"/>
</dbReference>
<dbReference type="PANTHER" id="PTHR12147">
    <property type="entry name" value="METALLOPEPTIDASE M28 FAMILY MEMBER"/>
    <property type="match status" value="1"/>
</dbReference>